<reference evidence="4 5" key="1">
    <citation type="submission" date="2015-03" db="EMBL/GenBank/DDBJ databases">
        <title>Complete genome sequence of Muricauda lutaonensis CC-HSB-11T, isolated from a coastal hot spring.</title>
        <authorList>
            <person name="Kim K.M."/>
        </authorList>
    </citation>
    <scope>NUCLEOTIDE SEQUENCE [LARGE SCALE GENOMIC DNA]</scope>
    <source>
        <strain evidence="4 5">CC-HSB-11</strain>
    </source>
</reference>
<dbReference type="Pfam" id="PF01370">
    <property type="entry name" value="Epimerase"/>
    <property type="match status" value="1"/>
</dbReference>
<evidence type="ECO:0000313" key="4">
    <source>
        <dbReference type="EMBL" id="AKA34719.1"/>
    </source>
</evidence>
<evidence type="ECO:0000256" key="1">
    <source>
        <dbReference type="ARBA" id="ARBA00023002"/>
    </source>
</evidence>
<accession>A0A0D5YS27</accession>
<dbReference type="HOGENOM" id="CLU_007383_6_0_10"/>
<dbReference type="EMBL" id="CP011071">
    <property type="protein sequence ID" value="AKA34719.1"/>
    <property type="molecule type" value="Genomic_DNA"/>
</dbReference>
<dbReference type="PATRIC" id="fig|516051.4.peg.1111"/>
<protein>
    <submittedName>
        <fullName evidence="4">NAD-dependent epimerase/dehydratase</fullName>
    </submittedName>
</protein>
<dbReference type="OrthoDB" id="596910at2"/>
<evidence type="ECO:0000259" key="3">
    <source>
        <dbReference type="Pfam" id="PF01370"/>
    </source>
</evidence>
<dbReference type="AlphaFoldDB" id="A0A0D5YS27"/>
<evidence type="ECO:0000313" key="5">
    <source>
        <dbReference type="Proteomes" id="UP000032726"/>
    </source>
</evidence>
<dbReference type="GO" id="GO:0016616">
    <property type="term" value="F:oxidoreductase activity, acting on the CH-OH group of donors, NAD or NADP as acceptor"/>
    <property type="evidence" value="ECO:0007669"/>
    <property type="project" value="TreeGrafter"/>
</dbReference>
<feature type="domain" description="NAD-dependent epimerase/dehydratase" evidence="3">
    <location>
        <begin position="2"/>
        <end position="226"/>
    </location>
</feature>
<dbReference type="InterPro" id="IPR036291">
    <property type="entry name" value="NAD(P)-bd_dom_sf"/>
</dbReference>
<comment type="similarity">
    <text evidence="2">Belongs to the NAD(P)-dependent epimerase/dehydratase family. Dihydroflavonol-4-reductase subfamily.</text>
</comment>
<dbReference type="Proteomes" id="UP000032726">
    <property type="component" value="Chromosome"/>
</dbReference>
<dbReference type="RefSeq" id="WP_045801443.1">
    <property type="nucleotide sequence ID" value="NZ_CP011071.1"/>
</dbReference>
<name>A0A0D5YS27_9FLAO</name>
<dbReference type="PANTHER" id="PTHR10366">
    <property type="entry name" value="NAD DEPENDENT EPIMERASE/DEHYDRATASE"/>
    <property type="match status" value="1"/>
</dbReference>
<gene>
    <name evidence="4" type="ORF">VC82_1073</name>
</gene>
<proteinExistence type="inferred from homology"/>
<keyword evidence="5" id="KW-1185">Reference proteome</keyword>
<evidence type="ECO:0000256" key="2">
    <source>
        <dbReference type="ARBA" id="ARBA00023445"/>
    </source>
</evidence>
<dbReference type="KEGG" id="mlt:VC82_1073"/>
<dbReference type="SUPFAM" id="SSF51735">
    <property type="entry name" value="NAD(P)-binding Rossmann-fold domains"/>
    <property type="match status" value="1"/>
</dbReference>
<dbReference type="InterPro" id="IPR050425">
    <property type="entry name" value="NAD(P)_dehydrat-like"/>
</dbReference>
<dbReference type="PANTHER" id="PTHR10366:SF564">
    <property type="entry name" value="STEROL-4-ALPHA-CARBOXYLATE 3-DEHYDROGENASE, DECARBOXYLATING"/>
    <property type="match status" value="1"/>
</dbReference>
<dbReference type="Gene3D" id="3.40.50.720">
    <property type="entry name" value="NAD(P)-binding Rossmann-like Domain"/>
    <property type="match status" value="1"/>
</dbReference>
<organism evidence="4 5">
    <name type="scientific">Flagellimonas lutaonensis</name>
    <dbReference type="NCBI Taxonomy" id="516051"/>
    <lineage>
        <taxon>Bacteria</taxon>
        <taxon>Pseudomonadati</taxon>
        <taxon>Bacteroidota</taxon>
        <taxon>Flavobacteriia</taxon>
        <taxon>Flavobacteriales</taxon>
        <taxon>Flavobacteriaceae</taxon>
        <taxon>Flagellimonas</taxon>
    </lineage>
</organism>
<dbReference type="STRING" id="516051.VC82_1073"/>
<keyword evidence="1" id="KW-0560">Oxidoreductase</keyword>
<sequence length="338" mass="38287">MVLVTGGTGLIGSHLLFELLKNKQPVRAIYRSKKSLEKTEKVFSYYSEHPKQLMEKIDWVQADLLDTTQLNQSIKDVQYVYHCAALISFNPADYQELVKVNVKGTANIVNVCLVNRVKKLCYLSSIAALGTQTNGTPVTENTPWTDKNATVYGLTKRRAELEVWRGTQEGLPAVILNPGVVLGPGFWKSGSGSFFYFASKGNKKAPPGGTGFVSINDVVRGLIQAMGPGISKERFIFVSENLTYLEILQRIARRLGKPVPEKEYGKLAIEVFWRLDWVRSKLLNKRRRLAKQTAKSLFNRQYYSNKKATELLEFEFENLDTAIDFCCEKFKADFPEFF</sequence>
<dbReference type="InterPro" id="IPR001509">
    <property type="entry name" value="Epimerase_deHydtase"/>
</dbReference>